<dbReference type="AlphaFoldDB" id="A0A7H1NU35"/>
<dbReference type="RefSeq" id="WP_203413471.1">
    <property type="nucleotide sequence ID" value="NZ_CP060244.1"/>
</dbReference>
<evidence type="ECO:0000313" key="2">
    <source>
        <dbReference type="EMBL" id="QNT79295.1"/>
    </source>
</evidence>
<evidence type="ECO:0000259" key="1">
    <source>
        <dbReference type="Pfam" id="PF04865"/>
    </source>
</evidence>
<organism evidence="2 3">
    <name type="scientific">Entomobacter blattae</name>
    <dbReference type="NCBI Taxonomy" id="2762277"/>
    <lineage>
        <taxon>Bacteria</taxon>
        <taxon>Pseudomonadati</taxon>
        <taxon>Pseudomonadota</taxon>
        <taxon>Alphaproteobacteria</taxon>
        <taxon>Acetobacterales</taxon>
        <taxon>Acetobacteraceae</taxon>
        <taxon>Entomobacter</taxon>
    </lineage>
</organism>
<reference evidence="2 3" key="1">
    <citation type="submission" date="2020-08" db="EMBL/GenBank/DDBJ databases">
        <title>Complete genome sequence of Entomobacter blattae G55GP.</title>
        <authorList>
            <person name="Poehlein A."/>
            <person name="Guzman J."/>
            <person name="Daniel R."/>
            <person name="Vilcinskas A."/>
        </authorList>
    </citation>
    <scope>NUCLEOTIDE SEQUENCE [LARGE SCALE GENOMIC DNA]</scope>
    <source>
        <strain evidence="2 3">G55GP</strain>
    </source>
</reference>
<sequence length="426" mass="45348">MSVSDEQKKALAAVTPTTSVPVPLFTDRGLQTPDEVDVLTGVITDINGAFGNVLAFFNADNRFLLARPQGQLATTQTAILNDCFGLLQYYVNGVDPTVADGKMQDGIGKIYFLYRKAAQSTVVKCLCRGAGGTVIQQGSRAKDVAGNIYAATETRTISPATSTVEIEFAAEQTGPIECPADTLTQIFQIIPGWDSITNEQDGITGQNVESRDQFEARRREATAHNAVNSLSAITGTLRQMDGVLDAYVTDNPSGAAVTKGGVELKPHSLYVCVAGGDDTAIARAIWNKKPPGCDMTGDTTITIEDTQNGYAEPLPTYDITFQKAKPVSISVRVDMARSPGQPVDAEARVKQAVLANFNGEDGSARLRIGSVVYASRFYAGIQALGAWSNPTLITVSRDGTNFAISVGVGIDEIPTLTDAHILVNFQ</sequence>
<evidence type="ECO:0000313" key="3">
    <source>
        <dbReference type="Proteomes" id="UP000516349"/>
    </source>
</evidence>
<dbReference type="Pfam" id="PF04865">
    <property type="entry name" value="Baseplate_J"/>
    <property type="match status" value="1"/>
</dbReference>
<gene>
    <name evidence="2" type="ORF">JGUZn3_20920</name>
</gene>
<protein>
    <submittedName>
        <fullName evidence="2">Baseplate J-like protein</fullName>
    </submittedName>
</protein>
<dbReference type="Proteomes" id="UP000516349">
    <property type="component" value="Chromosome"/>
</dbReference>
<name>A0A7H1NU35_9PROT</name>
<dbReference type="KEGG" id="ebla:JGUZn3_20920"/>
<dbReference type="EMBL" id="CP060244">
    <property type="protein sequence ID" value="QNT79295.1"/>
    <property type="molecule type" value="Genomic_DNA"/>
</dbReference>
<keyword evidence="3" id="KW-1185">Reference proteome</keyword>
<dbReference type="InterPro" id="IPR006949">
    <property type="entry name" value="Barrel_Baseplate_J-like"/>
</dbReference>
<accession>A0A7H1NU35</accession>
<feature type="domain" description="Baseplate protein J-like barrel" evidence="1">
    <location>
        <begin position="128"/>
        <end position="205"/>
    </location>
</feature>
<proteinExistence type="predicted"/>